<dbReference type="Proteomes" id="UP000245263">
    <property type="component" value="Chromosome 1"/>
</dbReference>
<sequence length="257" mass="26691">MTDLKMKLLFVCNILMVLCGIDCHPPKFRNPSDTRVISSDRILTDILQWSQISNRLPQNSSSGTGQNSALYKVNFTVFNIGGLIGASTMSLSLNGTTPMNILSAGTGSVTSVFPLQIPANAGYTVTVASHTNSGNVFCNVPSGSGTISNSDVSVNVYCFGLNYSTTLNMPSTIFSNQGTFFTPTAATGGDVTLNLVLNASPSNALSFSTAAGFLTTSGTLNGVASIGFNISSFVTGFGTVTPSIGSVTFTNMNVTVP</sequence>
<dbReference type="RefSeq" id="WP_109020480.1">
    <property type="nucleotide sequence ID" value="NZ_AP025028.1"/>
</dbReference>
<evidence type="ECO:0008006" key="3">
    <source>
        <dbReference type="Google" id="ProtNLM"/>
    </source>
</evidence>
<evidence type="ECO:0000313" key="1">
    <source>
        <dbReference type="EMBL" id="BDA79838.1"/>
    </source>
</evidence>
<gene>
    <name evidence="1" type="ORF">LPTSP3_g27680</name>
</gene>
<dbReference type="EMBL" id="AP025028">
    <property type="protein sequence ID" value="BDA79838.1"/>
    <property type="molecule type" value="Genomic_DNA"/>
</dbReference>
<evidence type="ECO:0000313" key="2">
    <source>
        <dbReference type="Proteomes" id="UP000245263"/>
    </source>
</evidence>
<proteinExistence type="predicted"/>
<organism evidence="1 2">
    <name type="scientific">Leptospira kobayashii</name>
    <dbReference type="NCBI Taxonomy" id="1917830"/>
    <lineage>
        <taxon>Bacteria</taxon>
        <taxon>Pseudomonadati</taxon>
        <taxon>Spirochaetota</taxon>
        <taxon>Spirochaetia</taxon>
        <taxon>Leptospirales</taxon>
        <taxon>Leptospiraceae</taxon>
        <taxon>Leptospira</taxon>
    </lineage>
</organism>
<keyword evidence="2" id="KW-1185">Reference proteome</keyword>
<name>A0ABN6KFJ8_9LEPT</name>
<protein>
    <recommendedName>
        <fullName evidence="3">Lipoprotein</fullName>
    </recommendedName>
</protein>
<accession>A0ABN6KFJ8</accession>
<reference evidence="1 2" key="1">
    <citation type="submission" date="2021-08" db="EMBL/GenBank/DDBJ databases">
        <title>Complete genome sequence of Leptospira kobayashii strain E30.</title>
        <authorList>
            <person name="Nakao R."/>
            <person name="Nakamura S."/>
            <person name="Masuzawa T."/>
            <person name="Koizumi N."/>
        </authorList>
    </citation>
    <scope>NUCLEOTIDE SEQUENCE [LARGE SCALE GENOMIC DNA]</scope>
    <source>
        <strain evidence="1 2">E30</strain>
    </source>
</reference>